<dbReference type="SUPFAM" id="SSF69279">
    <property type="entry name" value="Phage tail proteins"/>
    <property type="match status" value="1"/>
</dbReference>
<dbReference type="AlphaFoldDB" id="A0AAU7U333"/>
<name>A0AAU7U333_9GAMM</name>
<gene>
    <name evidence="1" type="ORF">AAF463_25010</name>
</gene>
<protein>
    <submittedName>
        <fullName evidence="1">Uncharacterized protein</fullName>
    </submittedName>
</protein>
<sequence>MTDMAIPFFSHSHHLLKVKDASFPLDVLSFEGTEALSAPFSWHIIFTSTDKHISREAMLLKPASLTLLQSPQSLSELTMQLLRKLRRSRPLDGIVLVQNSNPTLTPQKSDAAMRLLEKIFTALRWRACCRTPARATSTDC</sequence>
<organism evidence="1">
    <name type="scientific">Pantoea sp. BJ2</name>
    <dbReference type="NCBI Taxonomy" id="3141322"/>
    <lineage>
        <taxon>Bacteria</taxon>
        <taxon>Pseudomonadati</taxon>
        <taxon>Pseudomonadota</taxon>
        <taxon>Gammaproteobacteria</taxon>
        <taxon>Enterobacterales</taxon>
        <taxon>Erwiniaceae</taxon>
        <taxon>Pantoea</taxon>
    </lineage>
</organism>
<dbReference type="Gene3D" id="2.30.110.50">
    <property type="match status" value="1"/>
</dbReference>
<keyword evidence="1" id="KW-0614">Plasmid</keyword>
<accession>A0AAU7U333</accession>
<reference evidence="1" key="1">
    <citation type="submission" date="2024-06" db="EMBL/GenBank/DDBJ databases">
        <title>Multiomics insights into the TNT degradation mechanism by Pantoea sp. BJ2 isolated from an ammunition destruction site.</title>
        <authorList>
            <person name="Luo J."/>
        </authorList>
    </citation>
    <scope>NUCLEOTIDE SEQUENCE</scope>
    <source>
        <strain evidence="1">BJ2</strain>
        <plasmid evidence="1">plasmindB</plasmid>
    </source>
</reference>
<proteinExistence type="predicted"/>
<dbReference type="EMBL" id="CP158294">
    <property type="protein sequence ID" value="XBV47581.1"/>
    <property type="molecule type" value="Genomic_DNA"/>
</dbReference>
<geneLocation type="plasmid" evidence="1">
    <name>plasmindB</name>
</geneLocation>
<dbReference type="RefSeq" id="WP_350262626.1">
    <property type="nucleotide sequence ID" value="NZ_CP158294.1"/>
</dbReference>
<evidence type="ECO:0000313" key="1">
    <source>
        <dbReference type="EMBL" id="XBV47581.1"/>
    </source>
</evidence>